<dbReference type="Proteomes" id="UP001174691">
    <property type="component" value="Unassembled WGS sequence"/>
</dbReference>
<feature type="compositionally biased region" description="Polar residues" evidence="1">
    <location>
        <begin position="115"/>
        <end position="126"/>
    </location>
</feature>
<dbReference type="AlphaFoldDB" id="A0AA38VRN3"/>
<proteinExistence type="predicted"/>
<reference evidence="2" key="1">
    <citation type="submission" date="2022-07" db="EMBL/GenBank/DDBJ databases">
        <title>Fungi with potential for degradation of polypropylene.</title>
        <authorList>
            <person name="Gostincar C."/>
        </authorList>
    </citation>
    <scope>NUCLEOTIDE SEQUENCE</scope>
    <source>
        <strain evidence="2">EXF-13287</strain>
    </source>
</reference>
<protein>
    <recommendedName>
        <fullName evidence="4">S-adenosyl-L-methionine-dependent methyltransferase</fullName>
    </recommendedName>
</protein>
<feature type="region of interest" description="Disordered" evidence="1">
    <location>
        <begin position="65"/>
        <end position="134"/>
    </location>
</feature>
<dbReference type="Gene3D" id="3.40.50.150">
    <property type="entry name" value="Vaccinia Virus protein VP39"/>
    <property type="match status" value="1"/>
</dbReference>
<keyword evidence="3" id="KW-1185">Reference proteome</keyword>
<evidence type="ECO:0000313" key="2">
    <source>
        <dbReference type="EMBL" id="KAJ9148832.1"/>
    </source>
</evidence>
<organism evidence="2 3">
    <name type="scientific">Coniochaeta hoffmannii</name>
    <dbReference type="NCBI Taxonomy" id="91930"/>
    <lineage>
        <taxon>Eukaryota</taxon>
        <taxon>Fungi</taxon>
        <taxon>Dikarya</taxon>
        <taxon>Ascomycota</taxon>
        <taxon>Pezizomycotina</taxon>
        <taxon>Sordariomycetes</taxon>
        <taxon>Sordariomycetidae</taxon>
        <taxon>Coniochaetales</taxon>
        <taxon>Coniochaetaceae</taxon>
        <taxon>Coniochaeta</taxon>
    </lineage>
</organism>
<sequence>MGWQTAFAWLVQCYRRRRQNSAAKHEIRMQPSRLSHQLSQPAFDDNLGAQRQLVTPLGIAGLPLQAIDHPSESPSSTADTQSHSSVASSPNRLQARHRSPQSSHSQSTLCGIPTASPTSSAHNSDSTDAESKYEKTVTRYGREYALSSGRLFAVDTPAQFLTNLESHLYDLVAGFNWEAIEEVVSLPGMPTILSIGAGDFLWVKRMPQAVVIVTESFDFGAALEHNVVLYADEPNESLHWQPEHFHYIHLRGLSTCIDNWQFLFQQAYLVLQDGGFCGFEDMNILWPQPSNRMQTECRKIVEAAEARTRRSFCSPLHAYQEWMEDAHFDICMEKRVLHPLGPSNDRLTKLLQYLVKEKILDMATSYFPTPEGYTAFTHGIDELDFRGMEVEFIKLIGRKAVKTSRVLS</sequence>
<accession>A0AA38VRN3</accession>
<dbReference type="SUPFAM" id="SSF53335">
    <property type="entry name" value="S-adenosyl-L-methionine-dependent methyltransferases"/>
    <property type="match status" value="1"/>
</dbReference>
<dbReference type="InterPro" id="IPR029063">
    <property type="entry name" value="SAM-dependent_MTases_sf"/>
</dbReference>
<dbReference type="EMBL" id="JANBVN010000084">
    <property type="protein sequence ID" value="KAJ9148832.1"/>
    <property type="molecule type" value="Genomic_DNA"/>
</dbReference>
<gene>
    <name evidence="2" type="ORF">NKR19_g5830</name>
</gene>
<evidence type="ECO:0000313" key="3">
    <source>
        <dbReference type="Proteomes" id="UP001174691"/>
    </source>
</evidence>
<evidence type="ECO:0000256" key="1">
    <source>
        <dbReference type="SAM" id="MobiDB-lite"/>
    </source>
</evidence>
<evidence type="ECO:0008006" key="4">
    <source>
        <dbReference type="Google" id="ProtNLM"/>
    </source>
</evidence>
<comment type="caution">
    <text evidence="2">The sequence shown here is derived from an EMBL/GenBank/DDBJ whole genome shotgun (WGS) entry which is preliminary data.</text>
</comment>
<feature type="compositionally biased region" description="Polar residues" evidence="1">
    <location>
        <begin position="72"/>
        <end position="92"/>
    </location>
</feature>
<name>A0AA38VRN3_9PEZI</name>